<dbReference type="EMBL" id="JBHRTA010000038">
    <property type="protein sequence ID" value="MFC3199322.1"/>
    <property type="molecule type" value="Genomic_DNA"/>
</dbReference>
<accession>A0ABV7JQ69</accession>
<dbReference type="Proteomes" id="UP001595526">
    <property type="component" value="Unassembled WGS sequence"/>
</dbReference>
<comment type="caution">
    <text evidence="1">The sequence shown here is derived from an EMBL/GenBank/DDBJ whole genome shotgun (WGS) entry which is preliminary data.</text>
</comment>
<evidence type="ECO:0000313" key="1">
    <source>
        <dbReference type="EMBL" id="MFC3199322.1"/>
    </source>
</evidence>
<keyword evidence="2" id="KW-1185">Reference proteome</keyword>
<organism evidence="1 2">
    <name type="scientific">Parapedobacter deserti</name>
    <dbReference type="NCBI Taxonomy" id="1912957"/>
    <lineage>
        <taxon>Bacteria</taxon>
        <taxon>Pseudomonadati</taxon>
        <taxon>Bacteroidota</taxon>
        <taxon>Sphingobacteriia</taxon>
        <taxon>Sphingobacteriales</taxon>
        <taxon>Sphingobacteriaceae</taxon>
        <taxon>Parapedobacter</taxon>
    </lineage>
</organism>
<reference evidence="2" key="1">
    <citation type="journal article" date="2019" name="Int. J. Syst. Evol. Microbiol.">
        <title>The Global Catalogue of Microorganisms (GCM) 10K type strain sequencing project: providing services to taxonomists for standard genome sequencing and annotation.</title>
        <authorList>
            <consortium name="The Broad Institute Genomics Platform"/>
            <consortium name="The Broad Institute Genome Sequencing Center for Infectious Disease"/>
            <person name="Wu L."/>
            <person name="Ma J."/>
        </authorList>
    </citation>
    <scope>NUCLEOTIDE SEQUENCE [LARGE SCALE GENOMIC DNA]</scope>
    <source>
        <strain evidence="2">KCTC 52416</strain>
    </source>
</reference>
<name>A0ABV7JQ69_9SPHI</name>
<evidence type="ECO:0008006" key="3">
    <source>
        <dbReference type="Google" id="ProtNLM"/>
    </source>
</evidence>
<proteinExistence type="predicted"/>
<sequence>MKKIAILYTMFITITLSCSEKELGNEAILNCKSVPCTYELRWIAVKLVDQSENPVALDRMKVTRVADGKDLTKTYHSDEWNTFTRLGSYPVTGDNDHGDIPKFKHTKLRFQGYIGNREVVKGDYVVTFDCCHIALVSGERELVVSR</sequence>
<evidence type="ECO:0000313" key="2">
    <source>
        <dbReference type="Proteomes" id="UP001595526"/>
    </source>
</evidence>
<dbReference type="PROSITE" id="PS51257">
    <property type="entry name" value="PROKAR_LIPOPROTEIN"/>
    <property type="match status" value="1"/>
</dbReference>
<gene>
    <name evidence="1" type="ORF">ACFOET_16995</name>
</gene>
<protein>
    <recommendedName>
        <fullName evidence="3">Gliding motility-associated lipoprotein GldH</fullName>
    </recommendedName>
</protein>